<dbReference type="InterPro" id="IPR011527">
    <property type="entry name" value="ABC1_TM_dom"/>
</dbReference>
<dbReference type="PANTHER" id="PTHR24221">
    <property type="entry name" value="ATP-BINDING CASSETTE SUB-FAMILY B"/>
    <property type="match status" value="1"/>
</dbReference>
<feature type="transmembrane region" description="Helical" evidence="10">
    <location>
        <begin position="295"/>
        <end position="314"/>
    </location>
</feature>
<feature type="transmembrane region" description="Helical" evidence="10">
    <location>
        <begin position="193"/>
        <end position="211"/>
    </location>
</feature>
<dbReference type="InterPro" id="IPR003593">
    <property type="entry name" value="AAA+_ATPase"/>
</dbReference>
<evidence type="ECO:0000256" key="4">
    <source>
        <dbReference type="ARBA" id="ARBA00022475"/>
    </source>
</evidence>
<feature type="domain" description="ABC transmembrane type-1" evidence="12">
    <location>
        <begin position="160"/>
        <end position="439"/>
    </location>
</feature>
<dbReference type="InterPro" id="IPR027417">
    <property type="entry name" value="P-loop_NTPase"/>
</dbReference>
<dbReference type="PROSITE" id="PS50893">
    <property type="entry name" value="ABC_TRANSPORTER_2"/>
    <property type="match status" value="1"/>
</dbReference>
<dbReference type="GO" id="GO:0030256">
    <property type="term" value="C:type I protein secretion system complex"/>
    <property type="evidence" value="ECO:0007669"/>
    <property type="project" value="InterPro"/>
</dbReference>
<dbReference type="GO" id="GO:0005886">
    <property type="term" value="C:plasma membrane"/>
    <property type="evidence" value="ECO:0007669"/>
    <property type="project" value="UniProtKB-SubCell"/>
</dbReference>
<dbReference type="InterPro" id="IPR010132">
    <property type="entry name" value="ATPase_T1SS_HlyB"/>
</dbReference>
<evidence type="ECO:0000256" key="1">
    <source>
        <dbReference type="ARBA" id="ARBA00004651"/>
    </source>
</evidence>
<dbReference type="Pfam" id="PF00664">
    <property type="entry name" value="ABC_membrane"/>
    <property type="match status" value="1"/>
</dbReference>
<dbReference type="InterPro" id="IPR036640">
    <property type="entry name" value="ABC1_TM_sf"/>
</dbReference>
<dbReference type="GO" id="GO:0140359">
    <property type="term" value="F:ABC-type transporter activity"/>
    <property type="evidence" value="ECO:0007669"/>
    <property type="project" value="InterPro"/>
</dbReference>
<keyword evidence="6" id="KW-0547">Nucleotide-binding</keyword>
<comment type="similarity">
    <text evidence="2">Belongs to the ABC transporter superfamily. Protein-1 exporter (TC 3.A.1.109) family.</text>
</comment>
<dbReference type="GO" id="GO:0008233">
    <property type="term" value="F:peptidase activity"/>
    <property type="evidence" value="ECO:0007669"/>
    <property type="project" value="InterPro"/>
</dbReference>
<dbReference type="RefSeq" id="WP_094785593.1">
    <property type="nucleotide sequence ID" value="NZ_NDXW01000001.1"/>
</dbReference>
<dbReference type="PANTHER" id="PTHR24221:SF647">
    <property type="entry name" value="BLL6336 PROTEIN"/>
    <property type="match status" value="1"/>
</dbReference>
<dbReference type="SMART" id="SM00382">
    <property type="entry name" value="AAA"/>
    <property type="match status" value="1"/>
</dbReference>
<feature type="domain" description="Peptidase C39" evidence="13">
    <location>
        <begin position="4"/>
        <end position="128"/>
    </location>
</feature>
<keyword evidence="15" id="KW-1185">Reference proteome</keyword>
<evidence type="ECO:0000256" key="6">
    <source>
        <dbReference type="ARBA" id="ARBA00022741"/>
    </source>
</evidence>
<dbReference type="InterPro" id="IPR017871">
    <property type="entry name" value="ABC_transporter-like_CS"/>
</dbReference>
<accession>A0A4P9VJQ4</accession>
<dbReference type="EMBL" id="NDXW01000001">
    <property type="protein sequence ID" value="RDH42022.1"/>
    <property type="molecule type" value="Genomic_DNA"/>
</dbReference>
<keyword evidence="9 10" id="KW-0472">Membrane</keyword>
<comment type="subcellular location">
    <subcellularLocation>
        <location evidence="1">Cell membrane</location>
        <topology evidence="1">Multi-pass membrane protein</topology>
    </subcellularLocation>
</comment>
<evidence type="ECO:0000256" key="7">
    <source>
        <dbReference type="ARBA" id="ARBA00022840"/>
    </source>
</evidence>
<dbReference type="CDD" id="cd18588">
    <property type="entry name" value="ABC_6TM_CyaB_HlyB_like"/>
    <property type="match status" value="1"/>
</dbReference>
<keyword evidence="7" id="KW-0067">ATP-binding</keyword>
<dbReference type="Proteomes" id="UP000257039">
    <property type="component" value="Unassembled WGS sequence"/>
</dbReference>
<feature type="transmembrane region" description="Helical" evidence="10">
    <location>
        <begin position="160"/>
        <end position="181"/>
    </location>
</feature>
<feature type="transmembrane region" description="Helical" evidence="10">
    <location>
        <begin position="267"/>
        <end position="289"/>
    </location>
</feature>
<dbReference type="PROSITE" id="PS00211">
    <property type="entry name" value="ABC_TRANSPORTER_1"/>
    <property type="match status" value="1"/>
</dbReference>
<dbReference type="InterPro" id="IPR003439">
    <property type="entry name" value="ABC_transporter-like_ATP-bd"/>
</dbReference>
<keyword evidence="4" id="KW-1003">Cell membrane</keyword>
<gene>
    <name evidence="14" type="ORF">B9G39_00395</name>
</gene>
<sequence>MTEQSTSLPRDVSTALGCITTLGLLFQEITDTEQANELKQQFQKQRLETAAKAFAKALKLKVKVAKCEYKKLSQDQLPLAFASKDGEYFVLAKIADGKALIQHPDKPQPEIIPVDKLAEIWAGKIISVSGEKRQAGATRRFDITWFIPEFVRFRRLLGEVLLASVFLQTLALLAPLGFQVVMDKVLVHQSRSTLDVLVIALIVVGILEVVLKGLREYIFAHTTNRIDIHLGSKLFNHLMRLPLLYFKARSVGVTVMRIRELSTVREFITGAGMTLIVDLAFTFVFFAVMYYYSPFLTGIVLASVPIYLLLSYLVTNPMQKRIEEQFQYGALNNAFLTETVSGAETVKSLAVEPQMQQRWEGQTQDFVDANYRTQQLQSFTSHGVMLIQKVTMALVLWFGARMVINLELSIGQLIAFNMMANHVSQPVIRLAELWQQFVQARVSVDRLGDVLNTPMEQQQGQKDLVQRVKGSVLIQNLMFSYRPDLPPVLKGINLMIKPGEIIGVVGPSGSGKSTLTKLIQRLYLPQQGDIFIDGANVSQLEPSSLRQQIGVVLQENYLFNRSVRDNIALSNPAAPLDEIIATAKLAGAHDFVLELPDGYDTIIAEGGSSLSGGQRQRIAIARALLTDPALLIFDEATSALDDVSQEIIQRNMRDICRGRTVIVIAHRLSTVRECDRIIALADGQIVEMGQHEQLLAQDGLYARLWAQQENMEQENSITI</sequence>
<dbReference type="PROSITE" id="PS50990">
    <property type="entry name" value="PEPTIDASE_C39"/>
    <property type="match status" value="1"/>
</dbReference>
<keyword evidence="5 10" id="KW-0812">Transmembrane</keyword>
<evidence type="ECO:0000259" key="11">
    <source>
        <dbReference type="PROSITE" id="PS50893"/>
    </source>
</evidence>
<evidence type="ECO:0000256" key="8">
    <source>
        <dbReference type="ARBA" id="ARBA00022989"/>
    </source>
</evidence>
<evidence type="ECO:0000313" key="15">
    <source>
        <dbReference type="Proteomes" id="UP000257039"/>
    </source>
</evidence>
<dbReference type="GO" id="GO:0034040">
    <property type="term" value="F:ATPase-coupled lipid transmembrane transporter activity"/>
    <property type="evidence" value="ECO:0007669"/>
    <property type="project" value="TreeGrafter"/>
</dbReference>
<dbReference type="GO" id="GO:0030253">
    <property type="term" value="P:protein secretion by the type I secretion system"/>
    <property type="evidence" value="ECO:0007669"/>
    <property type="project" value="InterPro"/>
</dbReference>
<evidence type="ECO:0000259" key="13">
    <source>
        <dbReference type="PROSITE" id="PS50990"/>
    </source>
</evidence>
<comment type="caution">
    <text evidence="14">The sequence shown here is derived from an EMBL/GenBank/DDBJ whole genome shotgun (WGS) entry which is preliminary data.</text>
</comment>
<proteinExistence type="inferred from homology"/>
<reference evidence="14 15" key="1">
    <citation type="submission" date="2017-04" db="EMBL/GenBank/DDBJ databases">
        <title>Draft genome sequence of Zooshikella ganghwensis VG4 isolated from Red Sea sediments.</title>
        <authorList>
            <person name="Rehman Z."/>
            <person name="Alam I."/>
            <person name="Kamau A."/>
            <person name="Bajic V."/>
            <person name="Leiknes T."/>
        </authorList>
    </citation>
    <scope>NUCLEOTIDE SEQUENCE [LARGE SCALE GENOMIC DNA]</scope>
    <source>
        <strain evidence="14 15">VG4</strain>
    </source>
</reference>
<dbReference type="GO" id="GO:0016887">
    <property type="term" value="F:ATP hydrolysis activity"/>
    <property type="evidence" value="ECO:0007669"/>
    <property type="project" value="InterPro"/>
</dbReference>
<evidence type="ECO:0000256" key="2">
    <source>
        <dbReference type="ARBA" id="ARBA00006025"/>
    </source>
</evidence>
<name>A0A4P9VJQ4_9GAMM</name>
<dbReference type="SUPFAM" id="SSF52540">
    <property type="entry name" value="P-loop containing nucleoside triphosphate hydrolases"/>
    <property type="match status" value="1"/>
</dbReference>
<dbReference type="Pfam" id="PF00005">
    <property type="entry name" value="ABC_tran"/>
    <property type="match status" value="1"/>
</dbReference>
<evidence type="ECO:0000259" key="12">
    <source>
        <dbReference type="PROSITE" id="PS50929"/>
    </source>
</evidence>
<feature type="domain" description="ABC transporter" evidence="11">
    <location>
        <begin position="472"/>
        <end position="707"/>
    </location>
</feature>
<organism evidence="14 15">
    <name type="scientific">Zooshikella ganghwensis</name>
    <dbReference type="NCBI Taxonomy" id="202772"/>
    <lineage>
        <taxon>Bacteria</taxon>
        <taxon>Pseudomonadati</taxon>
        <taxon>Pseudomonadota</taxon>
        <taxon>Gammaproteobacteria</taxon>
        <taxon>Oceanospirillales</taxon>
        <taxon>Zooshikellaceae</taxon>
        <taxon>Zooshikella</taxon>
    </lineage>
</organism>
<dbReference type="InterPro" id="IPR005074">
    <property type="entry name" value="Peptidase_C39"/>
</dbReference>
<dbReference type="Gene3D" id="1.20.1560.10">
    <property type="entry name" value="ABC transporter type 1, transmembrane domain"/>
    <property type="match status" value="1"/>
</dbReference>
<evidence type="ECO:0000256" key="10">
    <source>
        <dbReference type="SAM" id="Phobius"/>
    </source>
</evidence>
<dbReference type="GO" id="GO:0005524">
    <property type="term" value="F:ATP binding"/>
    <property type="evidence" value="ECO:0007669"/>
    <property type="project" value="UniProtKB-KW"/>
</dbReference>
<dbReference type="PROSITE" id="PS50929">
    <property type="entry name" value="ABC_TM1F"/>
    <property type="match status" value="1"/>
</dbReference>
<dbReference type="FunFam" id="3.40.50.300:FF:000299">
    <property type="entry name" value="ABC transporter ATP-binding protein/permease"/>
    <property type="match status" value="1"/>
</dbReference>
<dbReference type="NCBIfam" id="TIGR01846">
    <property type="entry name" value="type_I_sec_HlyB"/>
    <property type="match status" value="1"/>
</dbReference>
<evidence type="ECO:0000256" key="5">
    <source>
        <dbReference type="ARBA" id="ARBA00022692"/>
    </source>
</evidence>
<dbReference type="Gene3D" id="3.90.70.10">
    <property type="entry name" value="Cysteine proteinases"/>
    <property type="match status" value="1"/>
</dbReference>
<evidence type="ECO:0000256" key="9">
    <source>
        <dbReference type="ARBA" id="ARBA00023136"/>
    </source>
</evidence>
<dbReference type="AlphaFoldDB" id="A0A4P9VJQ4"/>
<dbReference type="Pfam" id="PF03412">
    <property type="entry name" value="Peptidase_C39"/>
    <property type="match status" value="1"/>
</dbReference>
<dbReference type="GO" id="GO:0006508">
    <property type="term" value="P:proteolysis"/>
    <property type="evidence" value="ECO:0007669"/>
    <property type="project" value="InterPro"/>
</dbReference>
<dbReference type="InterPro" id="IPR039421">
    <property type="entry name" value="Type_1_exporter"/>
</dbReference>
<keyword evidence="8 10" id="KW-1133">Transmembrane helix</keyword>
<dbReference type="Gene3D" id="3.40.50.300">
    <property type="entry name" value="P-loop containing nucleotide triphosphate hydrolases"/>
    <property type="match status" value="1"/>
</dbReference>
<protein>
    <submittedName>
        <fullName evidence="14">Type I secretion system permease/ATPase</fullName>
    </submittedName>
</protein>
<dbReference type="SUPFAM" id="SSF90123">
    <property type="entry name" value="ABC transporter transmembrane region"/>
    <property type="match status" value="1"/>
</dbReference>
<keyword evidence="3" id="KW-0813">Transport</keyword>
<evidence type="ECO:0000313" key="14">
    <source>
        <dbReference type="EMBL" id="RDH42022.1"/>
    </source>
</evidence>
<evidence type="ECO:0000256" key="3">
    <source>
        <dbReference type="ARBA" id="ARBA00022448"/>
    </source>
</evidence>